<gene>
    <name evidence="1" type="ORF">ACFPZN_12655</name>
</gene>
<accession>A0ABW1A006</accession>
<evidence type="ECO:0000313" key="2">
    <source>
        <dbReference type="Proteomes" id="UP001596074"/>
    </source>
</evidence>
<reference evidence="2" key="1">
    <citation type="journal article" date="2019" name="Int. J. Syst. Evol. Microbiol.">
        <title>The Global Catalogue of Microorganisms (GCM) 10K type strain sequencing project: providing services to taxonomists for standard genome sequencing and annotation.</title>
        <authorList>
            <consortium name="The Broad Institute Genomics Platform"/>
            <consortium name="The Broad Institute Genome Sequencing Center for Infectious Disease"/>
            <person name="Wu L."/>
            <person name="Ma J."/>
        </authorList>
    </citation>
    <scope>NUCLEOTIDE SEQUENCE [LARGE SCALE GENOMIC DNA]</scope>
    <source>
        <strain evidence="2">KCTC 42087</strain>
    </source>
</reference>
<dbReference type="RefSeq" id="WP_378282087.1">
    <property type="nucleotide sequence ID" value="NZ_JBHSON010000014.1"/>
</dbReference>
<sequence length="210" mass="22852">MRRTEPPATKRADIWFDPSCPYTWITSRWLLEAARVRGFEIGWHVLSLSVLNEHRDDDPEGDPEGYLWLPVRICAAVAERHGQEALGRYYTALGTRVHEAGTWDPRIVPDALAEAGLPGDLAQAAETDAWDAAVRASHAEGIAKVGDHVGTPIIEATAGDGARTAFFGPVVSRIPRGEEAGRLWDGTVLVSAVGGFHELKGAPHAEPDYR</sequence>
<dbReference type="InterPro" id="IPR036249">
    <property type="entry name" value="Thioredoxin-like_sf"/>
</dbReference>
<dbReference type="InterPro" id="IPR053977">
    <property type="entry name" value="Rv2466c-like"/>
</dbReference>
<dbReference type="Gene3D" id="3.40.30.10">
    <property type="entry name" value="Glutaredoxin"/>
    <property type="match status" value="1"/>
</dbReference>
<dbReference type="Pfam" id="PF22234">
    <property type="entry name" value="Rv2466c-like"/>
    <property type="match status" value="1"/>
</dbReference>
<keyword evidence="2" id="KW-1185">Reference proteome</keyword>
<proteinExistence type="predicted"/>
<dbReference type="SUPFAM" id="SSF52833">
    <property type="entry name" value="Thioredoxin-like"/>
    <property type="match status" value="1"/>
</dbReference>
<comment type="caution">
    <text evidence="1">The sequence shown here is derived from an EMBL/GenBank/DDBJ whole genome shotgun (WGS) entry which is preliminary data.</text>
</comment>
<protein>
    <submittedName>
        <fullName evidence="1">Disulfide bond formation protein DsbA</fullName>
    </submittedName>
</protein>
<organism evidence="1 2">
    <name type="scientific">Actinomadura rugatobispora</name>
    <dbReference type="NCBI Taxonomy" id="1994"/>
    <lineage>
        <taxon>Bacteria</taxon>
        <taxon>Bacillati</taxon>
        <taxon>Actinomycetota</taxon>
        <taxon>Actinomycetes</taxon>
        <taxon>Streptosporangiales</taxon>
        <taxon>Thermomonosporaceae</taxon>
        <taxon>Actinomadura</taxon>
    </lineage>
</organism>
<evidence type="ECO:0000313" key="1">
    <source>
        <dbReference type="EMBL" id="MFC5746465.1"/>
    </source>
</evidence>
<name>A0ABW1A006_9ACTN</name>
<dbReference type="EMBL" id="JBHSON010000014">
    <property type="protein sequence ID" value="MFC5746465.1"/>
    <property type="molecule type" value="Genomic_DNA"/>
</dbReference>
<dbReference type="Proteomes" id="UP001596074">
    <property type="component" value="Unassembled WGS sequence"/>
</dbReference>